<gene>
    <name evidence="11" type="ORF">GCM10007304_14620</name>
</gene>
<evidence type="ECO:0000256" key="5">
    <source>
        <dbReference type="ARBA" id="ARBA00022827"/>
    </source>
</evidence>
<reference evidence="11" key="1">
    <citation type="journal article" date="2014" name="Int. J. Syst. Evol. Microbiol.">
        <title>Complete genome sequence of Corynebacterium casei LMG S-19264T (=DSM 44701T), isolated from a smear-ripened cheese.</title>
        <authorList>
            <consortium name="US DOE Joint Genome Institute (JGI-PGF)"/>
            <person name="Walter F."/>
            <person name="Albersmeier A."/>
            <person name="Kalinowski J."/>
            <person name="Ruckert C."/>
        </authorList>
    </citation>
    <scope>NUCLEOTIDE SEQUENCE</scope>
    <source>
        <strain evidence="11">CCM 7905</strain>
    </source>
</reference>
<proteinExistence type="predicted"/>
<protein>
    <submittedName>
        <fullName evidence="11">Ferredoxin reductase</fullName>
    </submittedName>
</protein>
<dbReference type="PROSITE" id="PS51085">
    <property type="entry name" value="2FE2S_FER_2"/>
    <property type="match status" value="1"/>
</dbReference>
<dbReference type="PANTHER" id="PTHR47354">
    <property type="entry name" value="NADH OXIDOREDUCTASE HCR"/>
    <property type="match status" value="1"/>
</dbReference>
<evidence type="ECO:0000259" key="10">
    <source>
        <dbReference type="PROSITE" id="PS51384"/>
    </source>
</evidence>
<dbReference type="Pfam" id="PF00175">
    <property type="entry name" value="NAD_binding_1"/>
    <property type="match status" value="1"/>
</dbReference>
<dbReference type="InterPro" id="IPR017938">
    <property type="entry name" value="Riboflavin_synthase-like_b-brl"/>
</dbReference>
<evidence type="ECO:0000256" key="6">
    <source>
        <dbReference type="ARBA" id="ARBA00023002"/>
    </source>
</evidence>
<dbReference type="InterPro" id="IPR012675">
    <property type="entry name" value="Beta-grasp_dom_sf"/>
</dbReference>
<evidence type="ECO:0000256" key="7">
    <source>
        <dbReference type="ARBA" id="ARBA00023004"/>
    </source>
</evidence>
<comment type="cofactor">
    <cofactor evidence="1">
        <name>FAD</name>
        <dbReference type="ChEBI" id="CHEBI:57692"/>
    </cofactor>
</comment>
<dbReference type="GO" id="GO:0016491">
    <property type="term" value="F:oxidoreductase activity"/>
    <property type="evidence" value="ECO:0007669"/>
    <property type="project" value="UniProtKB-KW"/>
</dbReference>
<accession>A0A917CY21</accession>
<dbReference type="Gene3D" id="3.10.20.30">
    <property type="match status" value="1"/>
</dbReference>
<dbReference type="PROSITE" id="PS51384">
    <property type="entry name" value="FAD_FR"/>
    <property type="match status" value="1"/>
</dbReference>
<keyword evidence="6" id="KW-0560">Oxidoreductase</keyword>
<dbReference type="CDD" id="cd06216">
    <property type="entry name" value="FNR_iron_sulfur_binding_2"/>
    <property type="match status" value="1"/>
</dbReference>
<dbReference type="Proteomes" id="UP000654257">
    <property type="component" value="Unassembled WGS sequence"/>
</dbReference>
<dbReference type="Gene3D" id="3.40.50.80">
    <property type="entry name" value="Nucleotide-binding domain of ferredoxin-NADP reductase (FNR) module"/>
    <property type="match status" value="1"/>
</dbReference>
<evidence type="ECO:0000313" key="12">
    <source>
        <dbReference type="Proteomes" id="UP000654257"/>
    </source>
</evidence>
<keyword evidence="2" id="KW-0285">Flavoprotein</keyword>
<evidence type="ECO:0000256" key="3">
    <source>
        <dbReference type="ARBA" id="ARBA00022714"/>
    </source>
</evidence>
<keyword evidence="12" id="KW-1185">Reference proteome</keyword>
<sequence length="367" mass="39806">MTLAPESPSRRRSRLLSLFEAMTAPHRVDRYLELVDPMLSVDDMRAEVTEVRRQTPDTVTLTLRPTRHWEGFRAGQFVQIGVVVDGIRQTRCYSPACSQRRSDGQIELTIKAQKDGIVSQHLNANAVPGLVVSLEQASGTFTLPSPLPDNVLLISGGSGVTPVMSMLRTLVDDGYAGRIAFLHYAYTEKDVPYRQELESIAAQNDNVDVYFAYTDQDQGGDLHGFFDTEHLGTVAPWHTDAHTFLCGPPGLMKGVSGIFDDLGLSELLHTEEFVTTPAVADEDATGTVSFSGSDVTAENSGSTLLEQAESAGLTPEYGCRMGICFTCTSVKKSGCTKNVKSGEIDSDPDSHIQLCVSVPVGDVDIDI</sequence>
<dbReference type="InterPro" id="IPR008333">
    <property type="entry name" value="Cbr1-like_FAD-bd_dom"/>
</dbReference>
<dbReference type="InterPro" id="IPR050415">
    <property type="entry name" value="MRET"/>
</dbReference>
<organism evidence="11 12">
    <name type="scientific">Rhodococcoides trifolii</name>
    <dbReference type="NCBI Taxonomy" id="908250"/>
    <lineage>
        <taxon>Bacteria</taxon>
        <taxon>Bacillati</taxon>
        <taxon>Actinomycetota</taxon>
        <taxon>Actinomycetes</taxon>
        <taxon>Mycobacteriales</taxon>
        <taxon>Nocardiaceae</taxon>
        <taxon>Rhodococcoides</taxon>
    </lineage>
</organism>
<comment type="caution">
    <text evidence="11">The sequence shown here is derived from an EMBL/GenBank/DDBJ whole genome shotgun (WGS) entry which is preliminary data.</text>
</comment>
<dbReference type="InterPro" id="IPR001041">
    <property type="entry name" value="2Fe-2S_ferredoxin-type"/>
</dbReference>
<keyword evidence="3" id="KW-0001">2Fe-2S</keyword>
<dbReference type="EMBL" id="BMCU01000002">
    <property type="protein sequence ID" value="GGG01706.1"/>
    <property type="molecule type" value="Genomic_DNA"/>
</dbReference>
<dbReference type="InterPro" id="IPR039261">
    <property type="entry name" value="FNR_nucleotide-bd"/>
</dbReference>
<dbReference type="GO" id="GO:0046872">
    <property type="term" value="F:metal ion binding"/>
    <property type="evidence" value="ECO:0007669"/>
    <property type="project" value="UniProtKB-KW"/>
</dbReference>
<dbReference type="PANTHER" id="PTHR47354:SF6">
    <property type="entry name" value="NADH OXIDOREDUCTASE HCR"/>
    <property type="match status" value="1"/>
</dbReference>
<dbReference type="CDD" id="cd00207">
    <property type="entry name" value="fer2"/>
    <property type="match status" value="1"/>
</dbReference>
<keyword evidence="7" id="KW-0408">Iron</keyword>
<keyword evidence="4" id="KW-0479">Metal-binding</keyword>
<feature type="domain" description="2Fe-2S ferredoxin-type" evidence="9">
    <location>
        <begin position="286"/>
        <end position="367"/>
    </location>
</feature>
<name>A0A917CY21_9NOCA</name>
<evidence type="ECO:0000259" key="9">
    <source>
        <dbReference type="PROSITE" id="PS51085"/>
    </source>
</evidence>
<dbReference type="InterPro" id="IPR017927">
    <property type="entry name" value="FAD-bd_FR_type"/>
</dbReference>
<dbReference type="SUPFAM" id="SSF63380">
    <property type="entry name" value="Riboflavin synthase domain-like"/>
    <property type="match status" value="1"/>
</dbReference>
<dbReference type="AlphaFoldDB" id="A0A917CY21"/>
<evidence type="ECO:0000256" key="8">
    <source>
        <dbReference type="ARBA" id="ARBA00023014"/>
    </source>
</evidence>
<evidence type="ECO:0000256" key="1">
    <source>
        <dbReference type="ARBA" id="ARBA00001974"/>
    </source>
</evidence>
<dbReference type="InterPro" id="IPR001433">
    <property type="entry name" value="OxRdtase_FAD/NAD-bd"/>
</dbReference>
<dbReference type="GO" id="GO:0051537">
    <property type="term" value="F:2 iron, 2 sulfur cluster binding"/>
    <property type="evidence" value="ECO:0007669"/>
    <property type="project" value="UniProtKB-KW"/>
</dbReference>
<dbReference type="Pfam" id="PF00111">
    <property type="entry name" value="Fer2"/>
    <property type="match status" value="1"/>
</dbReference>
<dbReference type="InterPro" id="IPR036010">
    <property type="entry name" value="2Fe-2S_ferredoxin-like_sf"/>
</dbReference>
<feature type="domain" description="FAD-binding FR-type" evidence="10">
    <location>
        <begin position="41"/>
        <end position="144"/>
    </location>
</feature>
<keyword evidence="5" id="KW-0274">FAD</keyword>
<keyword evidence="8" id="KW-0411">Iron-sulfur</keyword>
<evidence type="ECO:0000256" key="2">
    <source>
        <dbReference type="ARBA" id="ARBA00022630"/>
    </source>
</evidence>
<dbReference type="SUPFAM" id="SSF52343">
    <property type="entry name" value="Ferredoxin reductase-like, C-terminal NADP-linked domain"/>
    <property type="match status" value="1"/>
</dbReference>
<reference evidence="11" key="2">
    <citation type="submission" date="2020-09" db="EMBL/GenBank/DDBJ databases">
        <authorList>
            <person name="Sun Q."/>
            <person name="Sedlacek I."/>
        </authorList>
    </citation>
    <scope>NUCLEOTIDE SEQUENCE</scope>
    <source>
        <strain evidence="11">CCM 7905</strain>
    </source>
</reference>
<dbReference type="SUPFAM" id="SSF54292">
    <property type="entry name" value="2Fe-2S ferredoxin-like"/>
    <property type="match status" value="1"/>
</dbReference>
<dbReference type="Pfam" id="PF00970">
    <property type="entry name" value="FAD_binding_6"/>
    <property type="match status" value="1"/>
</dbReference>
<dbReference type="Gene3D" id="2.40.30.10">
    <property type="entry name" value="Translation factors"/>
    <property type="match status" value="1"/>
</dbReference>
<evidence type="ECO:0000313" key="11">
    <source>
        <dbReference type="EMBL" id="GGG01706.1"/>
    </source>
</evidence>
<evidence type="ECO:0000256" key="4">
    <source>
        <dbReference type="ARBA" id="ARBA00022723"/>
    </source>
</evidence>
<dbReference type="PRINTS" id="PR00410">
    <property type="entry name" value="PHEHYDRXLASE"/>
</dbReference>